<evidence type="ECO:0000256" key="4">
    <source>
        <dbReference type="ARBA" id="ARBA00022837"/>
    </source>
</evidence>
<dbReference type="Pfam" id="PF14509">
    <property type="entry name" value="GH97_C"/>
    <property type="match status" value="1"/>
</dbReference>
<dbReference type="InterPro" id="IPR013785">
    <property type="entry name" value="Aldolase_TIM"/>
</dbReference>
<evidence type="ECO:0000259" key="9">
    <source>
        <dbReference type="Pfam" id="PF14509"/>
    </source>
</evidence>
<dbReference type="InterPro" id="IPR014718">
    <property type="entry name" value="GH-type_carb-bd"/>
</dbReference>
<dbReference type="InterPro" id="IPR052720">
    <property type="entry name" value="Glycosyl_hydrolase_97"/>
</dbReference>
<gene>
    <name evidence="10" type="ORF">DDZ16_15390</name>
</gene>
<dbReference type="Gene3D" id="2.60.40.1180">
    <property type="entry name" value="Golgi alpha-mannosidase II"/>
    <property type="match status" value="1"/>
</dbReference>
<feature type="domain" description="Glycosyl-hydrolase 97 catalytic" evidence="7">
    <location>
        <begin position="306"/>
        <end position="458"/>
    </location>
</feature>
<keyword evidence="4" id="KW-0106">Calcium</keyword>
<evidence type="ECO:0000313" key="11">
    <source>
        <dbReference type="Proteomes" id="UP000244956"/>
    </source>
</evidence>
<evidence type="ECO:0000313" key="10">
    <source>
        <dbReference type="EMBL" id="PWD98462.1"/>
    </source>
</evidence>
<dbReference type="InterPro" id="IPR013780">
    <property type="entry name" value="Glyco_hydro_b"/>
</dbReference>
<evidence type="ECO:0000259" key="7">
    <source>
        <dbReference type="Pfam" id="PF10566"/>
    </source>
</evidence>
<keyword evidence="5" id="KW-0326">Glycosidase</keyword>
<dbReference type="AlphaFoldDB" id="A0A2U2B5Z6"/>
<keyword evidence="6" id="KW-0732">Signal</keyword>
<sequence>MFDMKYKLLILIVLCVAGAGRASAKQNNYRLSSPDKKIEIVVSTDSVIHFSVNFNGGELFSLSEIGMQLENEHLGGDPIVVKAKRQQVDETITPVVKIKEAEIINRFNELRLFFKKGFSLSFRVFNEGIAYRFETEKTGEITVLDEICNMRFPDNYMCWWGSERQFQSNNQVYYDYTSVQELGGEYLASLPLILKPSEGPKMVIAETDLQDYPGLWLKGANGLNLKSDLPKEVMDFKELSDRRLPITERYHYIAKTSGERSFPWRVFAIAEDDADLITNQMTYLLASENKIEDASWITPGKVSWDWWNANNVYNVDFKAGINTETYKYYIDFASEYGLEYVMLDEGWYKLGDLMEVVPEIDMEELTSYAKDKGVGLMLWCVWKTLDDQLEDAMDQFEAWGIKGIKVDFMDRDDKWMVNYFHRIASEAAKHKLMVDFHGSYKPAGIRRMYPNVMTREGVNGGEQFKWSMRQTPEHDLILPFGRMLAGPLDYTPGSMQNAQEKDFKPIFDTPMSMGTRCHQLAMFVVYESPVQMLCDSPTRYYDEPEFMAFLSDVPTVWDETVVLEARVSDKLLMARRNGKNWYLGGMIDWDERTVDVDLSFLPDGQKYKMTIYTDGVNANRHGNDFKMDEVIVDNSYKKTILLKKGGGMAAMLHPVLN</sequence>
<comment type="caution">
    <text evidence="10">The sequence shown here is derived from an EMBL/GenBank/DDBJ whole genome shotgun (WGS) entry which is preliminary data.</text>
</comment>
<feature type="signal peptide" evidence="6">
    <location>
        <begin position="1"/>
        <end position="24"/>
    </location>
</feature>
<evidence type="ECO:0000256" key="3">
    <source>
        <dbReference type="ARBA" id="ARBA00022801"/>
    </source>
</evidence>
<proteinExistence type="predicted"/>
<evidence type="ECO:0000259" key="8">
    <source>
        <dbReference type="Pfam" id="PF14508"/>
    </source>
</evidence>
<keyword evidence="3" id="KW-0378">Hydrolase</keyword>
<dbReference type="PANTHER" id="PTHR35803:SF2">
    <property type="entry name" value="RETAINING ALPHA-GALACTOSIDASE"/>
    <property type="match status" value="1"/>
</dbReference>
<dbReference type="InterPro" id="IPR029486">
    <property type="entry name" value="GH97_N"/>
</dbReference>
<evidence type="ECO:0000256" key="5">
    <source>
        <dbReference type="ARBA" id="ARBA00023295"/>
    </source>
</evidence>
<organism evidence="10 11">
    <name type="scientific">Marinilabilia rubra</name>
    <dbReference type="NCBI Taxonomy" id="2162893"/>
    <lineage>
        <taxon>Bacteria</taxon>
        <taxon>Pseudomonadati</taxon>
        <taxon>Bacteroidota</taxon>
        <taxon>Bacteroidia</taxon>
        <taxon>Marinilabiliales</taxon>
        <taxon>Marinilabiliaceae</taxon>
        <taxon>Marinilabilia</taxon>
    </lineage>
</organism>
<feature type="domain" description="Glycosyl-hydrolase 97 C-terminal oligomerisation" evidence="9">
    <location>
        <begin position="556"/>
        <end position="652"/>
    </location>
</feature>
<evidence type="ECO:0000256" key="2">
    <source>
        <dbReference type="ARBA" id="ARBA00011245"/>
    </source>
</evidence>
<protein>
    <submittedName>
        <fullName evidence="10">Alpha-glucosidase</fullName>
    </submittedName>
</protein>
<comment type="subunit">
    <text evidence="2">Monomer.</text>
</comment>
<feature type="chain" id="PRO_5015428155" evidence="6">
    <location>
        <begin position="25"/>
        <end position="657"/>
    </location>
</feature>
<feature type="domain" description="Glycosyl-hydrolase 97 N-terminal" evidence="8">
    <location>
        <begin position="31"/>
        <end position="286"/>
    </location>
</feature>
<dbReference type="InterPro" id="IPR019563">
    <property type="entry name" value="GH97_catalytic"/>
</dbReference>
<evidence type="ECO:0000256" key="6">
    <source>
        <dbReference type="SAM" id="SignalP"/>
    </source>
</evidence>
<dbReference type="EMBL" id="QEWP01000014">
    <property type="protein sequence ID" value="PWD98462.1"/>
    <property type="molecule type" value="Genomic_DNA"/>
</dbReference>
<dbReference type="Pfam" id="PF14508">
    <property type="entry name" value="GH97_N"/>
    <property type="match status" value="1"/>
</dbReference>
<dbReference type="SUPFAM" id="SSF51445">
    <property type="entry name" value="(Trans)glycosidases"/>
    <property type="match status" value="1"/>
</dbReference>
<dbReference type="InterPro" id="IPR029483">
    <property type="entry name" value="GH97_C"/>
</dbReference>
<evidence type="ECO:0000256" key="1">
    <source>
        <dbReference type="ARBA" id="ARBA00001913"/>
    </source>
</evidence>
<comment type="cofactor">
    <cofactor evidence="1">
        <name>Ca(2+)</name>
        <dbReference type="ChEBI" id="CHEBI:29108"/>
    </cofactor>
</comment>
<dbReference type="InterPro" id="IPR017853">
    <property type="entry name" value="GH"/>
</dbReference>
<reference evidence="10 11" key="1">
    <citation type="submission" date="2018-05" db="EMBL/GenBank/DDBJ databases">
        <title>Marinilabilia rubrum sp. nov., isolated from saltern sediment.</title>
        <authorList>
            <person name="Zhang R."/>
        </authorList>
    </citation>
    <scope>NUCLEOTIDE SEQUENCE [LARGE SCALE GENOMIC DNA]</scope>
    <source>
        <strain evidence="10 11">WTE16</strain>
    </source>
</reference>
<dbReference type="GO" id="GO:0030246">
    <property type="term" value="F:carbohydrate binding"/>
    <property type="evidence" value="ECO:0007669"/>
    <property type="project" value="InterPro"/>
</dbReference>
<dbReference type="Gene3D" id="2.70.98.10">
    <property type="match status" value="1"/>
</dbReference>
<accession>A0A2U2B5Z6</accession>
<keyword evidence="11" id="KW-1185">Reference proteome</keyword>
<dbReference type="Proteomes" id="UP000244956">
    <property type="component" value="Unassembled WGS sequence"/>
</dbReference>
<dbReference type="PANTHER" id="PTHR35803">
    <property type="entry name" value="GLUCAN 1,4-ALPHA-GLUCOSIDASE SUSB-RELATED"/>
    <property type="match status" value="1"/>
</dbReference>
<name>A0A2U2B5Z6_9BACT</name>
<dbReference type="GO" id="GO:0016798">
    <property type="term" value="F:hydrolase activity, acting on glycosyl bonds"/>
    <property type="evidence" value="ECO:0007669"/>
    <property type="project" value="UniProtKB-KW"/>
</dbReference>
<dbReference type="Gene3D" id="3.20.20.70">
    <property type="entry name" value="Aldolase class I"/>
    <property type="match status" value="1"/>
</dbReference>
<dbReference type="Pfam" id="PF10566">
    <property type="entry name" value="Glyco_hydro_97"/>
    <property type="match status" value="1"/>
</dbReference>